<dbReference type="EMBL" id="PZQS01000004">
    <property type="protein sequence ID" value="PVD32036.1"/>
    <property type="molecule type" value="Genomic_DNA"/>
</dbReference>
<evidence type="ECO:0000313" key="3">
    <source>
        <dbReference type="Proteomes" id="UP000245119"/>
    </source>
</evidence>
<organism evidence="2 3">
    <name type="scientific">Pomacea canaliculata</name>
    <name type="common">Golden apple snail</name>
    <dbReference type="NCBI Taxonomy" id="400727"/>
    <lineage>
        <taxon>Eukaryota</taxon>
        <taxon>Metazoa</taxon>
        <taxon>Spiralia</taxon>
        <taxon>Lophotrochozoa</taxon>
        <taxon>Mollusca</taxon>
        <taxon>Gastropoda</taxon>
        <taxon>Caenogastropoda</taxon>
        <taxon>Architaenioglossa</taxon>
        <taxon>Ampullarioidea</taxon>
        <taxon>Ampullariidae</taxon>
        <taxon>Pomacea</taxon>
    </lineage>
</organism>
<comment type="caution">
    <text evidence="2">The sequence shown here is derived from an EMBL/GenBank/DDBJ whole genome shotgun (WGS) entry which is preliminary data.</text>
</comment>
<dbReference type="AlphaFoldDB" id="A0A2T7PF39"/>
<keyword evidence="3" id="KW-1185">Reference proteome</keyword>
<feature type="region of interest" description="Disordered" evidence="1">
    <location>
        <begin position="66"/>
        <end position="98"/>
    </location>
</feature>
<proteinExistence type="predicted"/>
<protein>
    <submittedName>
        <fullName evidence="2">Uncharacterized protein</fullName>
    </submittedName>
</protein>
<feature type="compositionally biased region" description="Basic and acidic residues" evidence="1">
    <location>
        <begin position="82"/>
        <end position="98"/>
    </location>
</feature>
<dbReference type="Proteomes" id="UP000245119">
    <property type="component" value="Linkage Group LG4"/>
</dbReference>
<sequence>MQRSSAVWRKSLRRQEIGRQQESFFLMKPNRNEAARTRHIANKVDCDIVFNIEWLKSSTEVVNRNQLSSSYTDNEMENGVGADRRTFYTKRESERKEG</sequence>
<gene>
    <name evidence="2" type="ORF">C0Q70_07462</name>
</gene>
<evidence type="ECO:0000256" key="1">
    <source>
        <dbReference type="SAM" id="MobiDB-lite"/>
    </source>
</evidence>
<evidence type="ECO:0000313" key="2">
    <source>
        <dbReference type="EMBL" id="PVD32036.1"/>
    </source>
</evidence>
<reference evidence="2 3" key="1">
    <citation type="submission" date="2018-04" db="EMBL/GenBank/DDBJ databases">
        <title>The genome of golden apple snail Pomacea canaliculata provides insight into stress tolerance and invasive adaptation.</title>
        <authorList>
            <person name="Liu C."/>
            <person name="Liu B."/>
            <person name="Ren Y."/>
            <person name="Zhang Y."/>
            <person name="Wang H."/>
            <person name="Li S."/>
            <person name="Jiang F."/>
            <person name="Yin L."/>
            <person name="Zhang G."/>
            <person name="Qian W."/>
            <person name="Fan W."/>
        </authorList>
    </citation>
    <scope>NUCLEOTIDE SEQUENCE [LARGE SCALE GENOMIC DNA]</scope>
    <source>
        <strain evidence="2">SZHN2017</strain>
        <tissue evidence="2">Muscle</tissue>
    </source>
</reference>
<accession>A0A2T7PF39</accession>
<name>A0A2T7PF39_POMCA</name>